<organism evidence="2 3">
    <name type="scientific">Blastocystis sp. subtype 1 (strain ATCC 50177 / NandII)</name>
    <dbReference type="NCBI Taxonomy" id="478820"/>
    <lineage>
        <taxon>Eukaryota</taxon>
        <taxon>Sar</taxon>
        <taxon>Stramenopiles</taxon>
        <taxon>Bigyra</taxon>
        <taxon>Opalozoa</taxon>
        <taxon>Opalinata</taxon>
        <taxon>Blastocystidae</taxon>
        <taxon>Blastocystis</taxon>
    </lineage>
</organism>
<keyword evidence="3" id="KW-1185">Reference proteome</keyword>
<proteinExistence type="predicted"/>
<evidence type="ECO:0000313" key="2">
    <source>
        <dbReference type="EMBL" id="OAO16270.1"/>
    </source>
</evidence>
<feature type="compositionally biased region" description="Basic and acidic residues" evidence="1">
    <location>
        <begin position="1"/>
        <end position="23"/>
    </location>
</feature>
<feature type="region of interest" description="Disordered" evidence="1">
    <location>
        <begin position="1"/>
        <end position="110"/>
    </location>
</feature>
<feature type="compositionally biased region" description="Basic and acidic residues" evidence="1">
    <location>
        <begin position="292"/>
        <end position="322"/>
    </location>
</feature>
<evidence type="ECO:0000256" key="1">
    <source>
        <dbReference type="SAM" id="MobiDB-lite"/>
    </source>
</evidence>
<accession>A0A196SGU3</accession>
<feature type="region of interest" description="Disordered" evidence="1">
    <location>
        <begin position="273"/>
        <end position="338"/>
    </location>
</feature>
<feature type="compositionally biased region" description="Basic residues" evidence="1">
    <location>
        <begin position="276"/>
        <end position="291"/>
    </location>
</feature>
<feature type="region of interest" description="Disordered" evidence="1">
    <location>
        <begin position="430"/>
        <end position="488"/>
    </location>
</feature>
<comment type="caution">
    <text evidence="2">The sequence shown here is derived from an EMBL/GenBank/DDBJ whole genome shotgun (WGS) entry which is preliminary data.</text>
</comment>
<dbReference type="EMBL" id="LXWW01000091">
    <property type="protein sequence ID" value="OAO16270.1"/>
    <property type="molecule type" value="Genomic_DNA"/>
</dbReference>
<reference evidence="2 3" key="1">
    <citation type="submission" date="2016-05" db="EMBL/GenBank/DDBJ databases">
        <title>Nuclear genome of Blastocystis sp. subtype 1 NandII.</title>
        <authorList>
            <person name="Gentekaki E."/>
            <person name="Curtis B."/>
            <person name="Stairs C."/>
            <person name="Eme L."/>
            <person name="Herman E."/>
            <person name="Klimes V."/>
            <person name="Arias M.C."/>
            <person name="Elias M."/>
            <person name="Hilliou F."/>
            <person name="Klute M."/>
            <person name="Malik S.-B."/>
            <person name="Pightling A."/>
            <person name="Rachubinski R."/>
            <person name="Salas D."/>
            <person name="Schlacht A."/>
            <person name="Suga H."/>
            <person name="Archibald J."/>
            <person name="Ball S.G."/>
            <person name="Clark G."/>
            <person name="Dacks J."/>
            <person name="Van Der Giezen M."/>
            <person name="Tsaousis A."/>
            <person name="Roger A."/>
        </authorList>
    </citation>
    <scope>NUCLEOTIDE SEQUENCE [LARGE SCALE GENOMIC DNA]</scope>
    <source>
        <strain evidence="3">ATCC 50177 / NandII</strain>
    </source>
</reference>
<feature type="compositionally biased region" description="Acidic residues" evidence="1">
    <location>
        <begin position="441"/>
        <end position="453"/>
    </location>
</feature>
<sequence length="674" mass="78545">MSAHTEEGEVPFRELMNEKERGGSDPSVQSTSQPPLFYEDKTGNADLLEEENDTAHTHVMNQKKALLKKAKGMKTEQMIVEKEGKKRKKEKQQNPNEFEPQTPSVVKVGNDGETSNTACCKRKNILPVVHPDGSNTATISSFFIPSKSRYVCGNDDQSRVDRAPVAGSSWEKASRMWKKTIPFNPSAEKPQVPVLDNEAESTREPFVINDVVKKKVFMFIPSHSQYVDQSSTKSASIPTPADNGTEEYIASNMWGGTTDEAMKSEAAFWEELHAQSQRKKNKKRNERRRLQKLREREERDRKNGMRDFEEHVKRVSMKRPEVDASSSQTDTEEEEEEKALRRVAHLWRKEERKMNKGPLEEGEMSVEERKKVLFRRNGFDLDSLTPEQAEYLKALDARHEEKYQVYHGLKEPTPTFLSSLREEMMKMMSKKRKMEATKEEEKEEVMEVEEEEKEKELEVKKKESVEKEKESESSSPIMSDSEESETPHLVETPWTMAEKHKKNYDLLQQRRRVVIPFQTSPSEISHKFFPPTEYLQYRFVIDLPSQESLSPQNEAIGEAEKPQIVRYNYQQGSELHIKGYVVWREKKRRRETTQEKEKKLPLALRNKLERCRYEKLQSEIRLQRGKDEIAKLEKLVAVTEEQLRNDMGRHSKLAANIHRRIEENVRKVTGKTQR</sequence>
<protein>
    <submittedName>
        <fullName evidence="2">Uncharacterized protein</fullName>
    </submittedName>
</protein>
<feature type="compositionally biased region" description="Basic and acidic residues" evidence="1">
    <location>
        <begin position="454"/>
        <end position="472"/>
    </location>
</feature>
<dbReference type="Proteomes" id="UP000078348">
    <property type="component" value="Unassembled WGS sequence"/>
</dbReference>
<gene>
    <name evidence="2" type="ORF">AV274_2003</name>
</gene>
<evidence type="ECO:0000313" key="3">
    <source>
        <dbReference type="Proteomes" id="UP000078348"/>
    </source>
</evidence>
<name>A0A196SGU3_BLAHN</name>
<feature type="compositionally biased region" description="Polar residues" evidence="1">
    <location>
        <begin position="93"/>
        <end position="104"/>
    </location>
</feature>
<dbReference type="AlphaFoldDB" id="A0A196SGU3"/>